<organism evidence="6 7">
    <name type="scientific">Penicillium hetheringtonii</name>
    <dbReference type="NCBI Taxonomy" id="911720"/>
    <lineage>
        <taxon>Eukaryota</taxon>
        <taxon>Fungi</taxon>
        <taxon>Dikarya</taxon>
        <taxon>Ascomycota</taxon>
        <taxon>Pezizomycotina</taxon>
        <taxon>Eurotiomycetes</taxon>
        <taxon>Eurotiomycetidae</taxon>
        <taxon>Eurotiales</taxon>
        <taxon>Aspergillaceae</taxon>
        <taxon>Penicillium</taxon>
    </lineage>
</organism>
<feature type="compositionally biased region" description="Pro residues" evidence="4">
    <location>
        <begin position="210"/>
        <end position="219"/>
    </location>
</feature>
<evidence type="ECO:0000259" key="5">
    <source>
        <dbReference type="PROSITE" id="PS50127"/>
    </source>
</evidence>
<dbReference type="FunFam" id="3.10.110.10:FF:000077">
    <property type="entry name" value="Ubiquitin conjugating enzyme E2"/>
    <property type="match status" value="1"/>
</dbReference>
<keyword evidence="1" id="KW-0808">Transferase</keyword>
<accession>A0AAD6E399</accession>
<evidence type="ECO:0000313" key="7">
    <source>
        <dbReference type="Proteomes" id="UP001216150"/>
    </source>
</evidence>
<feature type="domain" description="UBC core" evidence="5">
    <location>
        <begin position="3"/>
        <end position="154"/>
    </location>
</feature>
<evidence type="ECO:0000313" key="6">
    <source>
        <dbReference type="EMBL" id="KAJ5599915.1"/>
    </source>
</evidence>
<feature type="compositionally biased region" description="Basic residues" evidence="4">
    <location>
        <begin position="395"/>
        <end position="418"/>
    </location>
</feature>
<evidence type="ECO:0000256" key="1">
    <source>
        <dbReference type="ARBA" id="ARBA00022679"/>
    </source>
</evidence>
<dbReference type="AlphaFoldDB" id="A0AAD6E399"/>
<feature type="region of interest" description="Disordered" evidence="4">
    <location>
        <begin position="311"/>
        <end position="418"/>
    </location>
</feature>
<dbReference type="SUPFAM" id="SSF54495">
    <property type="entry name" value="UBC-like"/>
    <property type="match status" value="1"/>
</dbReference>
<evidence type="ECO:0000256" key="4">
    <source>
        <dbReference type="SAM" id="MobiDB-lite"/>
    </source>
</evidence>
<feature type="compositionally biased region" description="Polar residues" evidence="4">
    <location>
        <begin position="235"/>
        <end position="248"/>
    </location>
</feature>
<evidence type="ECO:0000256" key="3">
    <source>
        <dbReference type="PROSITE-ProRule" id="PRU10133"/>
    </source>
</evidence>
<protein>
    <submittedName>
        <fullName evidence="6">Ubiquitin-conjugating enzyme E2</fullName>
    </submittedName>
</protein>
<dbReference type="InterPro" id="IPR016135">
    <property type="entry name" value="UBQ-conjugating_enzyme/RWD"/>
</dbReference>
<proteinExistence type="predicted"/>
<feature type="active site" description="Glycyl thioester intermediate" evidence="3">
    <location>
        <position position="92"/>
    </location>
</feature>
<dbReference type="PANTHER" id="PTHR24068">
    <property type="entry name" value="UBIQUITIN-CONJUGATING ENZYME E2"/>
    <property type="match status" value="1"/>
</dbReference>
<dbReference type="PROSITE" id="PS00183">
    <property type="entry name" value="UBC_1"/>
    <property type="match status" value="1"/>
</dbReference>
<sequence length="418" mass="46396">MPSNLRRLAADHAALHHDLPPYYMLLPDDAQGADDLSQLAILLSGPPGTPYSHGLWRLHLKMPSDYPKSPPKATFRTKIWHPNVEENTGAVCVDTLKRDWQSKLTLRDVLVTISCLLIHPNPDSALNSNAGTLLQEDFQSFAHQARLMTSIHAPIPPNLATAVREAKYRGEDLVSISEEKEETTTHRPRKQPRLNTGTTMKSTRRAPIQAPAPAPPPPQDVNMSDSENEDPASASKENNPSLSPTPVRQTPPSPRKALGKRPLSVMSIQYPDDPDTEMMIIDTDEDQEFHPHHKYSSSSEQNICANTNHNTRACTRSQSPRKSPKRSSKSKQTSTPAPQTIPPFRLRDDLQIYEDVPDRTVPSPNARANNPPPSHAFKAPNNVSMPYTAPIQSKVAKKVSSTRKGLHKAKPRIGVRRL</sequence>
<dbReference type="InterPro" id="IPR000608">
    <property type="entry name" value="UBC"/>
</dbReference>
<dbReference type="InterPro" id="IPR023313">
    <property type="entry name" value="UBQ-conjugating_AS"/>
</dbReference>
<dbReference type="SMART" id="SM00212">
    <property type="entry name" value="UBCc"/>
    <property type="match status" value="1"/>
</dbReference>
<feature type="region of interest" description="Disordered" evidence="4">
    <location>
        <begin position="174"/>
        <end position="277"/>
    </location>
</feature>
<name>A0AAD6E399_9EURO</name>
<keyword evidence="2" id="KW-0833">Ubl conjugation pathway</keyword>
<reference evidence="6 7" key="1">
    <citation type="journal article" date="2023" name="IMA Fungus">
        <title>Comparative genomic study of the Penicillium genus elucidates a diverse pangenome and 15 lateral gene transfer events.</title>
        <authorList>
            <person name="Petersen C."/>
            <person name="Sorensen T."/>
            <person name="Nielsen M.R."/>
            <person name="Sondergaard T.E."/>
            <person name="Sorensen J.L."/>
            <person name="Fitzpatrick D.A."/>
            <person name="Frisvad J.C."/>
            <person name="Nielsen K.L."/>
        </authorList>
    </citation>
    <scope>NUCLEOTIDE SEQUENCE [LARGE SCALE GENOMIC DNA]</scope>
    <source>
        <strain evidence="6 7">IBT 29057</strain>
    </source>
</reference>
<gene>
    <name evidence="6" type="ORF">N7450_000982</name>
</gene>
<dbReference type="EMBL" id="JAQJAC010000001">
    <property type="protein sequence ID" value="KAJ5599915.1"/>
    <property type="molecule type" value="Genomic_DNA"/>
</dbReference>
<dbReference type="Pfam" id="PF00179">
    <property type="entry name" value="UQ_con"/>
    <property type="match status" value="1"/>
</dbReference>
<dbReference type="Proteomes" id="UP001216150">
    <property type="component" value="Unassembled WGS sequence"/>
</dbReference>
<dbReference type="GO" id="GO:0016740">
    <property type="term" value="F:transferase activity"/>
    <property type="evidence" value="ECO:0007669"/>
    <property type="project" value="UniProtKB-KW"/>
</dbReference>
<dbReference type="PROSITE" id="PS50127">
    <property type="entry name" value="UBC_2"/>
    <property type="match status" value="1"/>
</dbReference>
<evidence type="ECO:0000256" key="2">
    <source>
        <dbReference type="ARBA" id="ARBA00022786"/>
    </source>
</evidence>
<dbReference type="Gene3D" id="3.10.110.10">
    <property type="entry name" value="Ubiquitin Conjugating Enzyme"/>
    <property type="match status" value="1"/>
</dbReference>
<keyword evidence="7" id="KW-1185">Reference proteome</keyword>
<comment type="caution">
    <text evidence="6">The sequence shown here is derived from an EMBL/GenBank/DDBJ whole genome shotgun (WGS) entry which is preliminary data.</text>
</comment>